<organism evidence="8 9">
    <name type="scientific">Plakobranchus ocellatus</name>
    <dbReference type="NCBI Taxonomy" id="259542"/>
    <lineage>
        <taxon>Eukaryota</taxon>
        <taxon>Metazoa</taxon>
        <taxon>Spiralia</taxon>
        <taxon>Lophotrochozoa</taxon>
        <taxon>Mollusca</taxon>
        <taxon>Gastropoda</taxon>
        <taxon>Heterobranchia</taxon>
        <taxon>Euthyneura</taxon>
        <taxon>Panpulmonata</taxon>
        <taxon>Sacoglossa</taxon>
        <taxon>Placobranchoidea</taxon>
        <taxon>Plakobranchidae</taxon>
        <taxon>Plakobranchus</taxon>
    </lineage>
</organism>
<evidence type="ECO:0000256" key="7">
    <source>
        <dbReference type="SAM" id="Phobius"/>
    </source>
</evidence>
<keyword evidence="3 7" id="KW-0812">Transmembrane</keyword>
<dbReference type="GO" id="GO:0016020">
    <property type="term" value="C:membrane"/>
    <property type="evidence" value="ECO:0007669"/>
    <property type="project" value="UniProtKB-SubCell"/>
</dbReference>
<gene>
    <name evidence="8" type="ORF">PoB_001540000</name>
</gene>
<dbReference type="SUPFAM" id="SSF103473">
    <property type="entry name" value="MFS general substrate transporter"/>
    <property type="match status" value="1"/>
</dbReference>
<feature type="region of interest" description="Disordered" evidence="6">
    <location>
        <begin position="225"/>
        <end position="257"/>
    </location>
</feature>
<feature type="transmembrane region" description="Helical" evidence="7">
    <location>
        <begin position="323"/>
        <end position="341"/>
    </location>
</feature>
<dbReference type="InterPro" id="IPR036259">
    <property type="entry name" value="MFS_trans_sf"/>
</dbReference>
<evidence type="ECO:0000256" key="1">
    <source>
        <dbReference type="ARBA" id="ARBA00004141"/>
    </source>
</evidence>
<feature type="region of interest" description="Disordered" evidence="6">
    <location>
        <begin position="278"/>
        <end position="299"/>
    </location>
</feature>
<keyword evidence="5 7" id="KW-0472">Membrane</keyword>
<evidence type="ECO:0000313" key="9">
    <source>
        <dbReference type="Proteomes" id="UP000735302"/>
    </source>
</evidence>
<evidence type="ECO:0000256" key="6">
    <source>
        <dbReference type="SAM" id="MobiDB-lite"/>
    </source>
</evidence>
<name>A0AAV3Z0G8_9GAST</name>
<sequence length="500" mass="54856">MQHNRGKLARCCTLIGAHFLMAPLSFVWNYGNLSAYMDSYIQFYCSPGCADADSQWIITLFVASCCPGIFISGPATKRLGLKWALILAIVSCNAAYIACAWTLQASVIGTAVLMGFVNGLALGTVMCVSFTYVRLWAGKHENLFLGTVTSAPTAMAILENQIITEYVNPDNLKTDARVGNKACFSQIQIIEKVPQIIIIVGAMSLGLQILGLVLVSNPQPSTFVTSANASGKKPVNRDTDIHLEGSTGGNRSTDSEELHIKSNLNNGHDRLDYRSNDERKDELHEQSTEDQHKEGNQEYGDFSSLPYSYKPLETLQTRSFKALWLYVNALGYGLILKNSYYKRFGLLYIQDDHFLTVIGSLIPVVASIARIVFGVCMDKGILTVKDCMILSLSVNSVLCSFWYFIPRLSGVSYMFFILGLASVQSLIFTISAAGALHMFGSDHFPQNFAMTFSGMTSSAIFAAVVAPLLLHAIGWFWLFFTCSAFSLITLGFAVVTAMGR</sequence>
<evidence type="ECO:0000256" key="3">
    <source>
        <dbReference type="ARBA" id="ARBA00022692"/>
    </source>
</evidence>
<comment type="subcellular location">
    <subcellularLocation>
        <location evidence="1">Membrane</location>
        <topology evidence="1">Multi-pass membrane protein</topology>
    </subcellularLocation>
</comment>
<feature type="transmembrane region" description="Helical" evidence="7">
    <location>
        <begin position="56"/>
        <end position="76"/>
    </location>
</feature>
<feature type="transmembrane region" description="Helical" evidence="7">
    <location>
        <begin position="387"/>
        <end position="405"/>
    </location>
</feature>
<keyword evidence="2" id="KW-0813">Transport</keyword>
<dbReference type="Pfam" id="PF00083">
    <property type="entry name" value="Sugar_tr"/>
    <property type="match status" value="1"/>
</dbReference>
<feature type="transmembrane region" description="Helical" evidence="7">
    <location>
        <begin position="353"/>
        <end position="375"/>
    </location>
</feature>
<evidence type="ECO:0000256" key="4">
    <source>
        <dbReference type="ARBA" id="ARBA00022989"/>
    </source>
</evidence>
<keyword evidence="9" id="KW-1185">Reference proteome</keyword>
<reference evidence="8 9" key="1">
    <citation type="journal article" date="2021" name="Elife">
        <title>Chloroplast acquisition without the gene transfer in kleptoplastic sea slugs, Plakobranchus ocellatus.</title>
        <authorList>
            <person name="Maeda T."/>
            <person name="Takahashi S."/>
            <person name="Yoshida T."/>
            <person name="Shimamura S."/>
            <person name="Takaki Y."/>
            <person name="Nagai Y."/>
            <person name="Toyoda A."/>
            <person name="Suzuki Y."/>
            <person name="Arimoto A."/>
            <person name="Ishii H."/>
            <person name="Satoh N."/>
            <person name="Nishiyama T."/>
            <person name="Hasebe M."/>
            <person name="Maruyama T."/>
            <person name="Minagawa J."/>
            <person name="Obokata J."/>
            <person name="Shigenobu S."/>
        </authorList>
    </citation>
    <scope>NUCLEOTIDE SEQUENCE [LARGE SCALE GENOMIC DNA]</scope>
</reference>
<feature type="transmembrane region" description="Helical" evidence="7">
    <location>
        <begin position="475"/>
        <end position="498"/>
    </location>
</feature>
<dbReference type="PANTHER" id="PTHR43385">
    <property type="entry name" value="RIBOFLAVIN TRANSPORTER RIBJ"/>
    <property type="match status" value="1"/>
</dbReference>
<dbReference type="AlphaFoldDB" id="A0AAV3Z0G8"/>
<comment type="caution">
    <text evidence="8">The sequence shown here is derived from an EMBL/GenBank/DDBJ whole genome shotgun (WGS) entry which is preliminary data.</text>
</comment>
<dbReference type="InterPro" id="IPR052983">
    <property type="entry name" value="MFS_Riboflavin_Transporter"/>
</dbReference>
<keyword evidence="4 7" id="KW-1133">Transmembrane helix</keyword>
<dbReference type="GO" id="GO:0022857">
    <property type="term" value="F:transmembrane transporter activity"/>
    <property type="evidence" value="ECO:0007669"/>
    <property type="project" value="InterPro"/>
</dbReference>
<feature type="transmembrane region" description="Helical" evidence="7">
    <location>
        <begin position="411"/>
        <end position="436"/>
    </location>
</feature>
<dbReference type="Proteomes" id="UP000735302">
    <property type="component" value="Unassembled WGS sequence"/>
</dbReference>
<feature type="compositionally biased region" description="Basic and acidic residues" evidence="6">
    <location>
        <begin position="278"/>
        <end position="296"/>
    </location>
</feature>
<protein>
    <submittedName>
        <fullName evidence="8">Oxalate:formate antiporter-like isoform x1</fullName>
    </submittedName>
</protein>
<dbReference type="PANTHER" id="PTHR43385:SF1">
    <property type="entry name" value="RIBOFLAVIN TRANSPORTER RIBJ"/>
    <property type="match status" value="1"/>
</dbReference>
<feature type="transmembrane region" description="Helical" evidence="7">
    <location>
        <begin position="12"/>
        <end position="30"/>
    </location>
</feature>
<dbReference type="Gene3D" id="1.20.1250.20">
    <property type="entry name" value="MFS general substrate transporter like domains"/>
    <property type="match status" value="1"/>
</dbReference>
<feature type="transmembrane region" description="Helical" evidence="7">
    <location>
        <begin position="109"/>
        <end position="133"/>
    </location>
</feature>
<evidence type="ECO:0000313" key="8">
    <source>
        <dbReference type="EMBL" id="GFN88894.1"/>
    </source>
</evidence>
<dbReference type="InterPro" id="IPR005828">
    <property type="entry name" value="MFS_sugar_transport-like"/>
</dbReference>
<evidence type="ECO:0000256" key="2">
    <source>
        <dbReference type="ARBA" id="ARBA00022448"/>
    </source>
</evidence>
<proteinExistence type="predicted"/>
<feature type="transmembrane region" description="Helical" evidence="7">
    <location>
        <begin position="448"/>
        <end position="469"/>
    </location>
</feature>
<evidence type="ECO:0000256" key="5">
    <source>
        <dbReference type="ARBA" id="ARBA00023136"/>
    </source>
</evidence>
<accession>A0AAV3Z0G8</accession>
<feature type="transmembrane region" description="Helical" evidence="7">
    <location>
        <begin position="83"/>
        <end position="103"/>
    </location>
</feature>
<dbReference type="EMBL" id="BLXT01001882">
    <property type="protein sequence ID" value="GFN88894.1"/>
    <property type="molecule type" value="Genomic_DNA"/>
</dbReference>